<dbReference type="PANTHER" id="PTHR33254">
    <property type="entry name" value="4-HYDROXY-4-METHYL-2-OXOGLUTARATE ALDOLASE 3-RELATED"/>
    <property type="match status" value="1"/>
</dbReference>
<keyword evidence="2" id="KW-1185">Reference proteome</keyword>
<dbReference type="PANTHER" id="PTHR33254:SF4">
    <property type="entry name" value="4-HYDROXY-4-METHYL-2-OXOGLUTARATE ALDOLASE 3-RELATED"/>
    <property type="match status" value="1"/>
</dbReference>
<dbReference type="Pfam" id="PF03737">
    <property type="entry name" value="RraA-like"/>
    <property type="match status" value="1"/>
</dbReference>
<comment type="caution">
    <text evidence="1">The sequence shown here is derived from an EMBL/GenBank/DDBJ whole genome shotgun (WGS) entry which is preliminary data.</text>
</comment>
<dbReference type="SUPFAM" id="SSF89562">
    <property type="entry name" value="RraA-like"/>
    <property type="match status" value="1"/>
</dbReference>
<accession>A0ABR1K6T6</accession>
<dbReference type="Gene3D" id="3.50.30.40">
    <property type="entry name" value="Ribonuclease E inhibitor RraA/RraA-like"/>
    <property type="match status" value="1"/>
</dbReference>
<proteinExistence type="predicted"/>
<dbReference type="CDD" id="cd16841">
    <property type="entry name" value="RraA_family"/>
    <property type="match status" value="1"/>
</dbReference>
<dbReference type="EMBL" id="JBANRG010000001">
    <property type="protein sequence ID" value="KAK7472596.1"/>
    <property type="molecule type" value="Genomic_DNA"/>
</dbReference>
<reference evidence="1 2" key="1">
    <citation type="submission" date="2024-01" db="EMBL/GenBank/DDBJ databases">
        <title>A draft genome for the cacao thread blight pathogen Marasmiellus scandens.</title>
        <authorList>
            <person name="Baruah I.K."/>
            <person name="Leung J."/>
            <person name="Bukari Y."/>
            <person name="Amoako-Attah I."/>
            <person name="Meinhardt L.W."/>
            <person name="Bailey B.A."/>
            <person name="Cohen S.P."/>
        </authorList>
    </citation>
    <scope>NUCLEOTIDE SEQUENCE [LARGE SCALE GENOMIC DNA]</scope>
    <source>
        <strain evidence="1 2">GH-19</strain>
    </source>
</reference>
<organism evidence="1 2">
    <name type="scientific">Marasmiellus scandens</name>
    <dbReference type="NCBI Taxonomy" id="2682957"/>
    <lineage>
        <taxon>Eukaryota</taxon>
        <taxon>Fungi</taxon>
        <taxon>Dikarya</taxon>
        <taxon>Basidiomycota</taxon>
        <taxon>Agaricomycotina</taxon>
        <taxon>Agaricomycetes</taxon>
        <taxon>Agaricomycetidae</taxon>
        <taxon>Agaricales</taxon>
        <taxon>Marasmiineae</taxon>
        <taxon>Omphalotaceae</taxon>
        <taxon>Marasmiellus</taxon>
    </lineage>
</organism>
<protein>
    <recommendedName>
        <fullName evidence="3">RraA-like protein</fullName>
    </recommendedName>
</protein>
<dbReference type="Proteomes" id="UP001498398">
    <property type="component" value="Unassembled WGS sequence"/>
</dbReference>
<name>A0ABR1K6T6_9AGAR</name>
<evidence type="ECO:0000313" key="1">
    <source>
        <dbReference type="EMBL" id="KAK7472596.1"/>
    </source>
</evidence>
<gene>
    <name evidence="1" type="ORF">VKT23_000709</name>
</gene>
<evidence type="ECO:0000313" key="2">
    <source>
        <dbReference type="Proteomes" id="UP001498398"/>
    </source>
</evidence>
<sequence length="219" mass="23415">MALSRLAGLTSCQIADALIKLGVSSGGYIPDINRFSGGSVCGPAYTVQFVNAEDKDAPKPSQHFVDTVPNGSVIVIDVPPHTKNAVWGGLMTAGALARGALGVVISGRCRDLQEQREFGFPVYARDHSIVGQSPFTRPSAVNIPLTIRHPDERVTFPPVQVSPGDWIVADEDGVVCIPKDLESKVVELAAKLEEIDQKCMEDIKAGKGVQASFLKHRGK</sequence>
<evidence type="ECO:0008006" key="3">
    <source>
        <dbReference type="Google" id="ProtNLM"/>
    </source>
</evidence>
<dbReference type="InterPro" id="IPR036704">
    <property type="entry name" value="RraA/RraA-like_sf"/>
</dbReference>
<dbReference type="InterPro" id="IPR005493">
    <property type="entry name" value="RraA/RraA-like"/>
</dbReference>